<evidence type="ECO:0000256" key="6">
    <source>
        <dbReference type="ARBA" id="ARBA00024916"/>
    </source>
</evidence>
<sequence>MPEKKYEMTAEGKKQLEEELQNLKFVKRPQIVERLKIARSYGDLSENSEYDAAKDEQMRLEERIDAVSEQLKYAVVVDTDAVDPDEVSIGKFVTVTEVGDDEPETYEIVGSSQSDPFNGKVSNESPIGKALLGHKKGETVKINVDQAGVSYDVVINDVRTSQD</sequence>
<dbReference type="PROSITE" id="PS00830">
    <property type="entry name" value="GREAB_2"/>
    <property type="match status" value="1"/>
</dbReference>
<dbReference type="InterPro" id="IPR036805">
    <property type="entry name" value="Tscrpt_elong_fac_GreA/B_N_sf"/>
</dbReference>
<evidence type="ECO:0000256" key="2">
    <source>
        <dbReference type="ARBA" id="ARBA00013729"/>
    </source>
</evidence>
<dbReference type="Proteomes" id="UP000452141">
    <property type="component" value="Unassembled WGS sequence"/>
</dbReference>
<proteinExistence type="inferred from homology"/>
<evidence type="ECO:0000256" key="4">
    <source>
        <dbReference type="ARBA" id="ARBA00023125"/>
    </source>
</evidence>
<dbReference type="InterPro" id="IPR022691">
    <property type="entry name" value="Tscrpt_elong_fac_GreA/B_N"/>
</dbReference>
<dbReference type="Pfam" id="PF03449">
    <property type="entry name" value="GreA_GreB_N"/>
    <property type="match status" value="1"/>
</dbReference>
<dbReference type="InterPro" id="IPR006359">
    <property type="entry name" value="Tscrpt_elong_fac_GreA"/>
</dbReference>
<dbReference type="NCBIfam" id="TIGR01462">
    <property type="entry name" value="greA"/>
    <property type="match status" value="1"/>
</dbReference>
<dbReference type="AlphaFoldDB" id="A0A844FN59"/>
<dbReference type="InterPro" id="IPR001437">
    <property type="entry name" value="Tscrpt_elong_fac_GreA/B_C"/>
</dbReference>
<dbReference type="InterPro" id="IPR018151">
    <property type="entry name" value="TF_GreA/GreB_CS"/>
</dbReference>
<dbReference type="GO" id="GO:0003746">
    <property type="term" value="F:translation elongation factor activity"/>
    <property type="evidence" value="ECO:0007669"/>
    <property type="project" value="UniProtKB-KW"/>
</dbReference>
<dbReference type="PANTHER" id="PTHR30437">
    <property type="entry name" value="TRANSCRIPTION ELONGATION FACTOR GREA"/>
    <property type="match status" value="1"/>
</dbReference>
<dbReference type="HAMAP" id="MF_00105">
    <property type="entry name" value="GreA_GreB"/>
    <property type="match status" value="1"/>
</dbReference>
<dbReference type="GO" id="GO:0070063">
    <property type="term" value="F:RNA polymerase binding"/>
    <property type="evidence" value="ECO:0007669"/>
    <property type="project" value="InterPro"/>
</dbReference>
<protein>
    <recommendedName>
        <fullName evidence="2 8">Transcription elongation factor GreA</fullName>
    </recommendedName>
    <alternativeName>
        <fullName evidence="7 8">Transcript cleavage factor GreA</fullName>
    </alternativeName>
</protein>
<dbReference type="PIRSF" id="PIRSF006092">
    <property type="entry name" value="GreA_GreB"/>
    <property type="match status" value="1"/>
</dbReference>
<feature type="domain" description="Transcription elongation factor GreA/GreB N-terminal" evidence="11">
    <location>
        <begin position="8"/>
        <end position="76"/>
    </location>
</feature>
<organism evidence="12 13">
    <name type="scientific">Lactobacillus equicursoris</name>
    <dbReference type="NCBI Taxonomy" id="420645"/>
    <lineage>
        <taxon>Bacteria</taxon>
        <taxon>Bacillati</taxon>
        <taxon>Bacillota</taxon>
        <taxon>Bacilli</taxon>
        <taxon>Lactobacillales</taxon>
        <taxon>Lactobacillaceae</taxon>
        <taxon>Lactobacillus</taxon>
    </lineage>
</organism>
<name>A0A844FN59_9LACO</name>
<dbReference type="SUPFAM" id="SSF46557">
    <property type="entry name" value="GreA transcript cleavage protein, N-terminal domain"/>
    <property type="match status" value="1"/>
</dbReference>
<dbReference type="Gene3D" id="1.10.287.180">
    <property type="entry name" value="Transcription elongation factor, GreA/GreB, N-terminal domain"/>
    <property type="match status" value="1"/>
</dbReference>
<keyword evidence="5 8" id="KW-0804">Transcription</keyword>
<evidence type="ECO:0000256" key="5">
    <source>
        <dbReference type="ARBA" id="ARBA00023163"/>
    </source>
</evidence>
<dbReference type="PANTHER" id="PTHR30437:SF4">
    <property type="entry name" value="TRANSCRIPTION ELONGATION FACTOR GREA"/>
    <property type="match status" value="1"/>
</dbReference>
<evidence type="ECO:0000256" key="8">
    <source>
        <dbReference type="HAMAP-Rule" id="MF_00105"/>
    </source>
</evidence>
<dbReference type="PROSITE" id="PS00829">
    <property type="entry name" value="GREAB_1"/>
    <property type="match status" value="1"/>
</dbReference>
<dbReference type="NCBIfam" id="NF001263">
    <property type="entry name" value="PRK00226.1-4"/>
    <property type="match status" value="1"/>
</dbReference>
<dbReference type="FunFam" id="1.10.287.180:FF:000001">
    <property type="entry name" value="Transcription elongation factor GreA"/>
    <property type="match status" value="1"/>
</dbReference>
<gene>
    <name evidence="8 12" type="primary">greA</name>
    <name evidence="12" type="ORF">FYJ61_04840</name>
</gene>
<dbReference type="Pfam" id="PF01272">
    <property type="entry name" value="GreA_GreB"/>
    <property type="match status" value="1"/>
</dbReference>
<comment type="caution">
    <text evidence="12">The sequence shown here is derived from an EMBL/GenBank/DDBJ whole genome shotgun (WGS) entry which is preliminary data.</text>
</comment>
<reference evidence="12 13" key="1">
    <citation type="submission" date="2019-08" db="EMBL/GenBank/DDBJ databases">
        <title>In-depth cultivation of the pig gut microbiome towards novel bacterial diversity and tailored functional studies.</title>
        <authorList>
            <person name="Wylensek D."/>
            <person name="Hitch T.C.A."/>
            <person name="Clavel T."/>
        </authorList>
    </citation>
    <scope>NUCLEOTIDE SEQUENCE [LARGE SCALE GENOMIC DNA]</scope>
    <source>
        <strain evidence="12 13">WCA-470BD-2E</strain>
    </source>
</reference>
<dbReference type="InterPro" id="IPR023459">
    <property type="entry name" value="Tscrpt_elong_fac_GreA/B_fam"/>
</dbReference>
<keyword evidence="12" id="KW-0251">Elongation factor</keyword>
<evidence type="ECO:0000256" key="3">
    <source>
        <dbReference type="ARBA" id="ARBA00023015"/>
    </source>
</evidence>
<keyword evidence="12" id="KW-0648">Protein biosynthesis</keyword>
<dbReference type="InterPro" id="IPR028624">
    <property type="entry name" value="Tscrpt_elong_fac_GreA/B"/>
</dbReference>
<evidence type="ECO:0000313" key="13">
    <source>
        <dbReference type="Proteomes" id="UP000452141"/>
    </source>
</evidence>
<dbReference type="RefSeq" id="WP_008461952.1">
    <property type="nucleotide sequence ID" value="NZ_JAQYAR010000127.1"/>
</dbReference>
<keyword evidence="4 8" id="KW-0238">DNA-binding</keyword>
<dbReference type="GO" id="GO:0003677">
    <property type="term" value="F:DNA binding"/>
    <property type="evidence" value="ECO:0007669"/>
    <property type="project" value="UniProtKB-UniRule"/>
</dbReference>
<accession>A0A844FN59</accession>
<evidence type="ECO:0000256" key="7">
    <source>
        <dbReference type="ARBA" id="ARBA00030776"/>
    </source>
</evidence>
<dbReference type="EMBL" id="VUMW01000010">
    <property type="protein sequence ID" value="MST79808.1"/>
    <property type="molecule type" value="Genomic_DNA"/>
</dbReference>
<comment type="function">
    <text evidence="6 8 9">Necessary for efficient RNA polymerase transcription elongation past template-encoded arresting sites. The arresting sites in DNA have the property of trapping a certain fraction of elongating RNA polymerases that pass through, resulting in locked ternary complexes. Cleavage of the nascent transcript by cleavage factors such as GreA or GreB allows the resumption of elongation from the new 3'terminus. GreA releases sequences of 2 to 3 nucleotides.</text>
</comment>
<dbReference type="GO" id="GO:0032784">
    <property type="term" value="P:regulation of DNA-templated transcription elongation"/>
    <property type="evidence" value="ECO:0007669"/>
    <property type="project" value="UniProtKB-UniRule"/>
</dbReference>
<evidence type="ECO:0000259" key="10">
    <source>
        <dbReference type="Pfam" id="PF01272"/>
    </source>
</evidence>
<evidence type="ECO:0000259" key="11">
    <source>
        <dbReference type="Pfam" id="PF03449"/>
    </source>
</evidence>
<evidence type="ECO:0000256" key="1">
    <source>
        <dbReference type="ARBA" id="ARBA00008213"/>
    </source>
</evidence>
<feature type="domain" description="Transcription elongation factor GreA/GreB C-terminal" evidence="10">
    <location>
        <begin position="84"/>
        <end position="154"/>
    </location>
</feature>
<dbReference type="GO" id="GO:0006354">
    <property type="term" value="P:DNA-templated transcription elongation"/>
    <property type="evidence" value="ECO:0007669"/>
    <property type="project" value="TreeGrafter"/>
</dbReference>
<dbReference type="SUPFAM" id="SSF54534">
    <property type="entry name" value="FKBP-like"/>
    <property type="match status" value="1"/>
</dbReference>
<evidence type="ECO:0000256" key="9">
    <source>
        <dbReference type="RuleBase" id="RU000556"/>
    </source>
</evidence>
<evidence type="ECO:0000313" key="12">
    <source>
        <dbReference type="EMBL" id="MST79808.1"/>
    </source>
</evidence>
<comment type="similarity">
    <text evidence="1 8 9">Belongs to the GreA/GreB family.</text>
</comment>
<dbReference type="InterPro" id="IPR036953">
    <property type="entry name" value="GreA/GreB_C_sf"/>
</dbReference>
<dbReference type="Gene3D" id="3.10.50.30">
    <property type="entry name" value="Transcription elongation factor, GreA/GreB, C-terminal domain"/>
    <property type="match status" value="1"/>
</dbReference>
<keyword evidence="3 8" id="KW-0805">Transcription regulation</keyword>